<feature type="compositionally biased region" description="Polar residues" evidence="5">
    <location>
        <begin position="353"/>
        <end position="363"/>
    </location>
</feature>
<proteinExistence type="predicted"/>
<keyword evidence="2 6" id="KW-0812">Transmembrane</keyword>
<evidence type="ECO:0000259" key="7">
    <source>
        <dbReference type="Pfam" id="PF00924"/>
    </source>
</evidence>
<evidence type="ECO:0000256" key="5">
    <source>
        <dbReference type="SAM" id="MobiDB-lite"/>
    </source>
</evidence>
<comment type="caution">
    <text evidence="8">The sequence shown here is derived from an EMBL/GenBank/DDBJ whole genome shotgun (WGS) entry which is preliminary data.</text>
</comment>
<feature type="region of interest" description="Disordered" evidence="5">
    <location>
        <begin position="353"/>
        <end position="375"/>
    </location>
</feature>
<dbReference type="PANTHER" id="PTHR30566:SF25">
    <property type="entry name" value="INNER MEMBRANE PROTEIN"/>
    <property type="match status" value="1"/>
</dbReference>
<evidence type="ECO:0000256" key="3">
    <source>
        <dbReference type="ARBA" id="ARBA00022989"/>
    </source>
</evidence>
<comment type="subcellular location">
    <subcellularLocation>
        <location evidence="1">Membrane</location>
    </subcellularLocation>
</comment>
<keyword evidence="3 6" id="KW-1133">Transmembrane helix</keyword>
<evidence type="ECO:0000256" key="2">
    <source>
        <dbReference type="ARBA" id="ARBA00022692"/>
    </source>
</evidence>
<dbReference type="Gene3D" id="2.30.30.60">
    <property type="match status" value="1"/>
</dbReference>
<evidence type="ECO:0000256" key="4">
    <source>
        <dbReference type="ARBA" id="ARBA00023136"/>
    </source>
</evidence>
<gene>
    <name evidence="8" type="ORF">H7U12_04185</name>
</gene>
<reference evidence="8 9" key="1">
    <citation type="journal article" date="2019" name="Int. J. Syst. Evol. Microbiol.">
        <title>Rufibacter sediminis sp. nov., isolated from freshwater lake sediment.</title>
        <authorList>
            <person name="Qu J.H."/>
            <person name="Zhang L.J."/>
            <person name="Fu Y.H."/>
            <person name="Li H.F."/>
        </authorList>
    </citation>
    <scope>NUCLEOTIDE SEQUENCE [LARGE SCALE GENOMIC DNA]</scope>
    <source>
        <strain evidence="8 9">H-1</strain>
    </source>
</reference>
<dbReference type="Gene3D" id="1.10.287.1260">
    <property type="match status" value="1"/>
</dbReference>
<name>A0ABR6VQL1_9BACT</name>
<feature type="transmembrane region" description="Helical" evidence="6">
    <location>
        <begin position="146"/>
        <end position="167"/>
    </location>
</feature>
<dbReference type="Proteomes" id="UP000659698">
    <property type="component" value="Unassembled WGS sequence"/>
</dbReference>
<accession>A0ABR6VQL1</accession>
<dbReference type="InterPro" id="IPR023408">
    <property type="entry name" value="MscS_beta-dom_sf"/>
</dbReference>
<evidence type="ECO:0000313" key="8">
    <source>
        <dbReference type="EMBL" id="MBC3538866.1"/>
    </source>
</evidence>
<dbReference type="Pfam" id="PF00924">
    <property type="entry name" value="MS_channel_2nd"/>
    <property type="match status" value="1"/>
</dbReference>
<feature type="transmembrane region" description="Helical" evidence="6">
    <location>
        <begin position="69"/>
        <end position="87"/>
    </location>
</feature>
<dbReference type="InterPro" id="IPR006685">
    <property type="entry name" value="MscS_channel_2nd"/>
</dbReference>
<dbReference type="RefSeq" id="WP_186633393.1">
    <property type="nucleotide sequence ID" value="NZ_JACOAF010000009.1"/>
</dbReference>
<evidence type="ECO:0000256" key="6">
    <source>
        <dbReference type="SAM" id="Phobius"/>
    </source>
</evidence>
<dbReference type="SUPFAM" id="SSF50182">
    <property type="entry name" value="Sm-like ribonucleoproteins"/>
    <property type="match status" value="1"/>
</dbReference>
<feature type="transmembrane region" description="Helical" evidence="6">
    <location>
        <begin position="99"/>
        <end position="119"/>
    </location>
</feature>
<feature type="transmembrane region" description="Helical" evidence="6">
    <location>
        <begin position="20"/>
        <end position="48"/>
    </location>
</feature>
<evidence type="ECO:0000256" key="1">
    <source>
        <dbReference type="ARBA" id="ARBA00004370"/>
    </source>
</evidence>
<protein>
    <submittedName>
        <fullName evidence="8">Mechanosensitive ion channel</fullName>
    </submittedName>
</protein>
<evidence type="ECO:0000313" key="9">
    <source>
        <dbReference type="Proteomes" id="UP000659698"/>
    </source>
</evidence>
<dbReference type="InterPro" id="IPR010920">
    <property type="entry name" value="LSM_dom_sf"/>
</dbReference>
<dbReference type="PANTHER" id="PTHR30566">
    <property type="entry name" value="YNAI-RELATED MECHANOSENSITIVE ION CHANNEL"/>
    <property type="match status" value="1"/>
</dbReference>
<sequence length="375" mass="43290">MKLLDELLINLPHIVQDHLPLILQGTGVIIAGLLVGGFAKWLLFRFLAAYHHRFPRYWIAGFLKHLDRPLFYFLPLLVLSTVLPLVPLRPDAFEVFRRVVEISLTCAFAWTLIGCVYVAQYRIRHKYQLDKADNFKERKLYTQLQFVKKMVIITIVFFTISLILMSFPTVRKIGTGLITSAGIVGVILGFAAQRSLGNLLAGFQIAFTQPIRIDDVLVVENEWGKVEEITLTYVVVRIWDQRRLILPLNYFIEKPFQNWTRTTVELLGTVFIYLDYTAPLEEMRKELTRLLPQNHLWDGRVGILQVTDFKERTMEVRILVSAGDSSSAFDLRCWVREKMVTFLQQHYPESLPVTRTANSSESPKSPFVPMEEVST</sequence>
<keyword evidence="9" id="KW-1185">Reference proteome</keyword>
<feature type="transmembrane region" description="Helical" evidence="6">
    <location>
        <begin position="173"/>
        <end position="192"/>
    </location>
</feature>
<organism evidence="8 9">
    <name type="scientific">Rufibacter sediminis</name>
    <dbReference type="NCBI Taxonomy" id="2762756"/>
    <lineage>
        <taxon>Bacteria</taxon>
        <taxon>Pseudomonadati</taxon>
        <taxon>Bacteroidota</taxon>
        <taxon>Cytophagia</taxon>
        <taxon>Cytophagales</taxon>
        <taxon>Hymenobacteraceae</taxon>
        <taxon>Rufibacter</taxon>
    </lineage>
</organism>
<dbReference type="EMBL" id="JACOAF010000009">
    <property type="protein sequence ID" value="MBC3538866.1"/>
    <property type="molecule type" value="Genomic_DNA"/>
</dbReference>
<keyword evidence="4 6" id="KW-0472">Membrane</keyword>
<feature type="domain" description="Mechanosensitive ion channel MscS" evidence="7">
    <location>
        <begin position="195"/>
        <end position="261"/>
    </location>
</feature>